<dbReference type="PROSITE" id="PS50850">
    <property type="entry name" value="MFS"/>
    <property type="match status" value="1"/>
</dbReference>
<evidence type="ECO:0000259" key="5">
    <source>
        <dbReference type="PROSITE" id="PS50850"/>
    </source>
</evidence>
<feature type="transmembrane region" description="Helical" evidence="4">
    <location>
        <begin position="300"/>
        <end position="323"/>
    </location>
</feature>
<sequence>MITAPYADSMESSPPRSGAVNESDMELRANNRDLDEMRATEPEFSLPPVDGGMAAWLFLFSAFVLEILVWGRSFRFCFPFAFGIFQEYYTSNPPFAGSRNIPIVGTCAMGLMYLLSPLISGFFAWYPNTRRRCIIIGLIIMCLSLGLSSLSQTVPHLIASQGVFYAIGGALCYVPVVAFMEQWFVKRKGLAFGIMWAGTGIGGIIIPLLLQYLLGRYGFRTTLRIWAAVLFAATIPLTLYLKPRLPISQATKHRKFNLRFLRNKSFLLFQLGNVLEGFGYFVPSIYLPTYARTLGASSPVAALTLIMINVASFFGCIVMGGIVDRWHITTCIFLSTIGSTLSVFLLWGFSTNLPLLLVFCAVYGLFAGSYSTVYPGIMKLLEGNEQGTDSMMVFSVLAAGRGIGNVACGPMSEALFRMGDVGGSGLYASEYGPLVLLTGISAALGGVSCFGRVVGWF</sequence>
<feature type="transmembrane region" description="Helical" evidence="4">
    <location>
        <begin position="266"/>
        <end position="288"/>
    </location>
</feature>
<dbReference type="GO" id="GO:0022857">
    <property type="term" value="F:transmembrane transporter activity"/>
    <property type="evidence" value="ECO:0007669"/>
    <property type="project" value="InterPro"/>
</dbReference>
<evidence type="ECO:0000256" key="1">
    <source>
        <dbReference type="ARBA" id="ARBA00004141"/>
    </source>
</evidence>
<evidence type="ECO:0000256" key="3">
    <source>
        <dbReference type="SAM" id="MobiDB-lite"/>
    </source>
</evidence>
<evidence type="ECO:0000256" key="2">
    <source>
        <dbReference type="ARBA" id="ARBA00006727"/>
    </source>
</evidence>
<dbReference type="PANTHER" id="PTHR11360">
    <property type="entry name" value="MONOCARBOXYLATE TRANSPORTER"/>
    <property type="match status" value="1"/>
</dbReference>
<dbReference type="EMBL" id="PDXB01000001">
    <property type="protein sequence ID" value="RYN38615.1"/>
    <property type="molecule type" value="Genomic_DNA"/>
</dbReference>
<feature type="transmembrane region" description="Helical" evidence="4">
    <location>
        <begin position="162"/>
        <end position="180"/>
    </location>
</feature>
<comment type="caution">
    <text evidence="6">The sequence shown here is derived from an EMBL/GenBank/DDBJ whole genome shotgun (WGS) entry which is preliminary data.</text>
</comment>
<feature type="domain" description="Major facilitator superfamily (MFS) profile" evidence="5">
    <location>
        <begin position="265"/>
        <end position="457"/>
    </location>
</feature>
<dbReference type="PANTHER" id="PTHR11360:SF287">
    <property type="entry name" value="MFS MONOCARBOXYLATE TRANSPORTER"/>
    <property type="match status" value="1"/>
</dbReference>
<comment type="subcellular location">
    <subcellularLocation>
        <location evidence="1">Membrane</location>
        <topology evidence="1">Multi-pass membrane protein</topology>
    </subcellularLocation>
</comment>
<accession>A0AB37X2E2</accession>
<proteinExistence type="inferred from homology"/>
<name>A0AB37X2E2_9PLEO</name>
<organism evidence="6 7">
    <name type="scientific">Alternaria tenuissima</name>
    <dbReference type="NCBI Taxonomy" id="119927"/>
    <lineage>
        <taxon>Eukaryota</taxon>
        <taxon>Fungi</taxon>
        <taxon>Dikarya</taxon>
        <taxon>Ascomycota</taxon>
        <taxon>Pezizomycotina</taxon>
        <taxon>Dothideomycetes</taxon>
        <taxon>Pleosporomycetidae</taxon>
        <taxon>Pleosporales</taxon>
        <taxon>Pleosporineae</taxon>
        <taxon>Pleosporaceae</taxon>
        <taxon>Alternaria</taxon>
        <taxon>Alternaria sect. Alternaria</taxon>
        <taxon>Alternaria alternata complex</taxon>
    </lineage>
</organism>
<evidence type="ECO:0000313" key="7">
    <source>
        <dbReference type="Proteomes" id="UP000292340"/>
    </source>
</evidence>
<feature type="transmembrane region" description="Helical" evidence="4">
    <location>
        <begin position="355"/>
        <end position="378"/>
    </location>
</feature>
<feature type="transmembrane region" description="Helical" evidence="4">
    <location>
        <begin position="432"/>
        <end position="454"/>
    </location>
</feature>
<dbReference type="InterPro" id="IPR050327">
    <property type="entry name" value="Proton-linked_MCT"/>
</dbReference>
<feature type="transmembrane region" description="Helical" evidence="4">
    <location>
        <begin position="133"/>
        <end position="150"/>
    </location>
</feature>
<keyword evidence="4" id="KW-1133">Transmembrane helix</keyword>
<evidence type="ECO:0000313" key="6">
    <source>
        <dbReference type="EMBL" id="RYN38615.1"/>
    </source>
</evidence>
<dbReference type="InterPro" id="IPR011701">
    <property type="entry name" value="MFS"/>
</dbReference>
<dbReference type="Gene3D" id="1.20.1250.20">
    <property type="entry name" value="MFS general substrate transporter like domains"/>
    <property type="match status" value="2"/>
</dbReference>
<feature type="transmembrane region" description="Helical" evidence="4">
    <location>
        <begin position="225"/>
        <end position="245"/>
    </location>
</feature>
<evidence type="ECO:0000256" key="4">
    <source>
        <dbReference type="SAM" id="Phobius"/>
    </source>
</evidence>
<comment type="similarity">
    <text evidence="2">Belongs to the major facilitator superfamily. Monocarboxylate porter (TC 2.A.1.13) family.</text>
</comment>
<dbReference type="InterPro" id="IPR020846">
    <property type="entry name" value="MFS_dom"/>
</dbReference>
<keyword evidence="4" id="KW-0812">Transmembrane</keyword>
<reference evidence="6" key="2">
    <citation type="journal article" date="2019" name="bioRxiv">
        <title>Genomics, evolutionary history and diagnostics of the Alternaria alternata species group including apple and Asian pear pathotypes.</title>
        <authorList>
            <person name="Armitage A.D."/>
            <person name="Cockerton H.M."/>
            <person name="Sreenivasaprasad S."/>
            <person name="Woodhall J.W."/>
            <person name="Lane C.R."/>
            <person name="Harrison R.J."/>
            <person name="Clarkson J.P."/>
        </authorList>
    </citation>
    <scope>NUCLEOTIDE SEQUENCE</scope>
    <source>
        <strain evidence="6">FERA 1164</strain>
    </source>
</reference>
<keyword evidence="4" id="KW-0472">Membrane</keyword>
<dbReference type="AlphaFoldDB" id="A0AB37X2E2"/>
<gene>
    <name evidence="6" type="ORF">AA0115_g698</name>
</gene>
<reference evidence="6" key="1">
    <citation type="submission" date="2017-10" db="EMBL/GenBank/DDBJ databases">
        <authorList>
            <person name="Armitage A.D."/>
            <person name="Barbara D.J."/>
            <person name="Woodhall J.W."/>
            <person name="Sreenivasaprasad S."/>
            <person name="Lane C.R."/>
            <person name="Clarkson J.P."/>
            <person name="Harrison R.J."/>
        </authorList>
    </citation>
    <scope>NUCLEOTIDE SEQUENCE</scope>
    <source>
        <strain evidence="6">FERA 1164</strain>
    </source>
</reference>
<dbReference type="Pfam" id="PF07690">
    <property type="entry name" value="MFS_1"/>
    <property type="match status" value="1"/>
</dbReference>
<dbReference type="InterPro" id="IPR036259">
    <property type="entry name" value="MFS_trans_sf"/>
</dbReference>
<protein>
    <recommendedName>
        <fullName evidence="5">Major facilitator superfamily (MFS) profile domain-containing protein</fullName>
    </recommendedName>
</protein>
<feature type="transmembrane region" description="Helical" evidence="4">
    <location>
        <begin position="192"/>
        <end position="213"/>
    </location>
</feature>
<dbReference type="Proteomes" id="UP000292340">
    <property type="component" value="Unassembled WGS sequence"/>
</dbReference>
<dbReference type="GO" id="GO:0016020">
    <property type="term" value="C:membrane"/>
    <property type="evidence" value="ECO:0007669"/>
    <property type="project" value="UniProtKB-SubCell"/>
</dbReference>
<dbReference type="SUPFAM" id="SSF103473">
    <property type="entry name" value="MFS general substrate transporter"/>
    <property type="match status" value="1"/>
</dbReference>
<feature type="region of interest" description="Disordered" evidence="3">
    <location>
        <begin position="1"/>
        <end position="24"/>
    </location>
</feature>
<feature type="transmembrane region" description="Helical" evidence="4">
    <location>
        <begin position="103"/>
        <end position="126"/>
    </location>
</feature>
<feature type="transmembrane region" description="Helical" evidence="4">
    <location>
        <begin position="53"/>
        <end position="69"/>
    </location>
</feature>
<feature type="transmembrane region" description="Helical" evidence="4">
    <location>
        <begin position="330"/>
        <end position="349"/>
    </location>
</feature>